<evidence type="ECO:0000313" key="1">
    <source>
        <dbReference type="EMBL" id="JAS68104.1"/>
    </source>
</evidence>
<feature type="non-terminal residue" evidence="1">
    <location>
        <position position="1"/>
    </location>
</feature>
<protein>
    <submittedName>
        <fullName evidence="1">Uncharacterized protein</fullName>
    </submittedName>
</protein>
<name>A0A1B6H090_9HEMI</name>
<proteinExistence type="predicted"/>
<feature type="non-terminal residue" evidence="1">
    <location>
        <position position="120"/>
    </location>
</feature>
<gene>
    <name evidence="1" type="ORF">g.3865</name>
</gene>
<organism evidence="1">
    <name type="scientific">Cuerna arida</name>
    <dbReference type="NCBI Taxonomy" id="1464854"/>
    <lineage>
        <taxon>Eukaryota</taxon>
        <taxon>Metazoa</taxon>
        <taxon>Ecdysozoa</taxon>
        <taxon>Arthropoda</taxon>
        <taxon>Hexapoda</taxon>
        <taxon>Insecta</taxon>
        <taxon>Pterygota</taxon>
        <taxon>Neoptera</taxon>
        <taxon>Paraneoptera</taxon>
        <taxon>Hemiptera</taxon>
        <taxon>Auchenorrhyncha</taxon>
        <taxon>Membracoidea</taxon>
        <taxon>Cicadellidae</taxon>
        <taxon>Cicadellinae</taxon>
        <taxon>Proconiini</taxon>
        <taxon>Cuerna</taxon>
    </lineage>
</organism>
<sequence length="120" mass="14309">HNLKTFPNSQKFQKLTTDKELLEIPFLRIACQVGEQNWSETLNKHAKNTLNRATIEFIAKKYNFKLKRIKRLPECLSFSEWSKKVLKWFEDVEDEQKVQSLIESQLVLSYGELFKFENLL</sequence>
<accession>A0A1B6H090</accession>
<dbReference type="AlphaFoldDB" id="A0A1B6H090"/>
<reference evidence="1" key="1">
    <citation type="submission" date="2015-11" db="EMBL/GenBank/DDBJ databases">
        <title>De novo transcriptome assembly of four potential Pierce s Disease insect vectors from Arizona vineyards.</title>
        <authorList>
            <person name="Tassone E.E."/>
        </authorList>
    </citation>
    <scope>NUCLEOTIDE SEQUENCE</scope>
</reference>
<dbReference type="EMBL" id="GECZ01001665">
    <property type="protein sequence ID" value="JAS68104.1"/>
    <property type="molecule type" value="Transcribed_RNA"/>
</dbReference>